<proteinExistence type="inferred from homology"/>
<evidence type="ECO:0000259" key="6">
    <source>
        <dbReference type="Pfam" id="PF00107"/>
    </source>
</evidence>
<dbReference type="InterPro" id="IPR011032">
    <property type="entry name" value="GroES-like_sf"/>
</dbReference>
<gene>
    <name evidence="8" type="ORF">ASZ90_018432</name>
</gene>
<dbReference type="EMBL" id="LNQE01001856">
    <property type="protein sequence ID" value="KUG04212.1"/>
    <property type="molecule type" value="Genomic_DNA"/>
</dbReference>
<feature type="domain" description="Alcohol dehydrogenase-like N-terminal" evidence="7">
    <location>
        <begin position="29"/>
        <end position="134"/>
    </location>
</feature>
<keyword evidence="4" id="KW-0862">Zinc</keyword>
<sequence length="352" mass="38085">MSETMKALVYRGPEKIALEDVPVPKIIEPDDAIIRVTTSTICGTDIHIWHGGMPEVAPGRIIGHEFVGEVVEVGPSVRNNKVGDKVAVSCVTQCGECFYCVRGVYSHCTTGSWIFGYMIDGCQAEYVRVPHANLGMFTIPEGLTEEDVLFVGDILSTGYFGAENAKIEPGDTVAVMGGGPVGMCAMTTARLWGPAEIIAVDINQDRLDFAVKTGIADVGINPLNVANVGDAIRERTAGRGADATIEANGFKPTYDMAIDAVRAGGRVSFIGVFEKAQELDMKNLWIKNISISMGLVNANRIPELIKLIQKGKIDTNFLCTHRAPLNDIVKGYDIFGGKKDNCLKWVVTPYQK</sequence>
<dbReference type="GO" id="GO:0008270">
    <property type="term" value="F:zinc ion binding"/>
    <property type="evidence" value="ECO:0007669"/>
    <property type="project" value="InterPro"/>
</dbReference>
<dbReference type="SUPFAM" id="SSF50129">
    <property type="entry name" value="GroES-like"/>
    <property type="match status" value="1"/>
</dbReference>
<evidence type="ECO:0000256" key="1">
    <source>
        <dbReference type="ARBA" id="ARBA00001947"/>
    </source>
</evidence>
<feature type="domain" description="Alcohol dehydrogenase-like C-terminal" evidence="6">
    <location>
        <begin position="180"/>
        <end position="309"/>
    </location>
</feature>
<keyword evidence="5" id="KW-0560">Oxidoreductase</keyword>
<dbReference type="AlphaFoldDB" id="A0A0W8E6C4"/>
<dbReference type="Pfam" id="PF08240">
    <property type="entry name" value="ADH_N"/>
    <property type="match status" value="1"/>
</dbReference>
<dbReference type="InterPro" id="IPR002328">
    <property type="entry name" value="ADH_Zn_CS"/>
</dbReference>
<reference evidence="8" key="1">
    <citation type="journal article" date="2015" name="Proc. Natl. Acad. Sci. U.S.A.">
        <title>Networks of energetic and metabolic interactions define dynamics in microbial communities.</title>
        <authorList>
            <person name="Embree M."/>
            <person name="Liu J.K."/>
            <person name="Al-Bassam M.M."/>
            <person name="Zengler K."/>
        </authorList>
    </citation>
    <scope>NUCLEOTIDE SEQUENCE</scope>
</reference>
<dbReference type="PANTHER" id="PTHR42813">
    <property type="entry name" value="ZINC-TYPE ALCOHOL DEHYDROGENASE-LIKE"/>
    <property type="match status" value="1"/>
</dbReference>
<dbReference type="Gene3D" id="3.90.180.10">
    <property type="entry name" value="Medium-chain alcohol dehydrogenases, catalytic domain"/>
    <property type="match status" value="1"/>
</dbReference>
<comment type="cofactor">
    <cofactor evidence="1">
        <name>Zn(2+)</name>
        <dbReference type="ChEBI" id="CHEBI:29105"/>
    </cofactor>
</comment>
<dbReference type="SUPFAM" id="SSF51735">
    <property type="entry name" value="NAD(P)-binding Rossmann-fold domains"/>
    <property type="match status" value="1"/>
</dbReference>
<dbReference type="GO" id="GO:0016491">
    <property type="term" value="F:oxidoreductase activity"/>
    <property type="evidence" value="ECO:0007669"/>
    <property type="project" value="UniProtKB-KW"/>
</dbReference>
<dbReference type="InterPro" id="IPR013149">
    <property type="entry name" value="ADH-like_C"/>
</dbReference>
<dbReference type="CDD" id="cd05278">
    <property type="entry name" value="FDH_like"/>
    <property type="match status" value="1"/>
</dbReference>
<evidence type="ECO:0000256" key="4">
    <source>
        <dbReference type="ARBA" id="ARBA00022833"/>
    </source>
</evidence>
<evidence type="ECO:0000259" key="7">
    <source>
        <dbReference type="Pfam" id="PF08240"/>
    </source>
</evidence>
<dbReference type="InterPro" id="IPR036291">
    <property type="entry name" value="NAD(P)-bd_dom_sf"/>
</dbReference>
<comment type="similarity">
    <text evidence="2">Belongs to the zinc-containing alcohol dehydrogenase family.</text>
</comment>
<protein>
    <submittedName>
        <fullName evidence="8">Threonine dehydrogenase</fullName>
    </submittedName>
</protein>
<dbReference type="Pfam" id="PF00107">
    <property type="entry name" value="ADH_zinc_N"/>
    <property type="match status" value="1"/>
</dbReference>
<accession>A0A0W8E6C4</accession>
<dbReference type="Gene3D" id="3.40.50.720">
    <property type="entry name" value="NAD(P)-binding Rossmann-like Domain"/>
    <property type="match status" value="1"/>
</dbReference>
<evidence type="ECO:0000256" key="2">
    <source>
        <dbReference type="ARBA" id="ARBA00008072"/>
    </source>
</evidence>
<name>A0A0W8E6C4_9ZZZZ</name>
<evidence type="ECO:0000313" key="8">
    <source>
        <dbReference type="EMBL" id="KUG04212.1"/>
    </source>
</evidence>
<keyword evidence="3" id="KW-0479">Metal-binding</keyword>
<organism evidence="8">
    <name type="scientific">hydrocarbon metagenome</name>
    <dbReference type="NCBI Taxonomy" id="938273"/>
    <lineage>
        <taxon>unclassified sequences</taxon>
        <taxon>metagenomes</taxon>
        <taxon>ecological metagenomes</taxon>
    </lineage>
</organism>
<dbReference type="PANTHER" id="PTHR42813:SF4">
    <property type="entry name" value="NADP-DEPENDENT ISOPROPANOL DEHYDROGENASE"/>
    <property type="match status" value="1"/>
</dbReference>
<comment type="caution">
    <text evidence="8">The sequence shown here is derived from an EMBL/GenBank/DDBJ whole genome shotgun (WGS) entry which is preliminary data.</text>
</comment>
<evidence type="ECO:0000256" key="5">
    <source>
        <dbReference type="ARBA" id="ARBA00023002"/>
    </source>
</evidence>
<dbReference type="InterPro" id="IPR013154">
    <property type="entry name" value="ADH-like_N"/>
</dbReference>
<evidence type="ECO:0000256" key="3">
    <source>
        <dbReference type="ARBA" id="ARBA00022723"/>
    </source>
</evidence>
<dbReference type="PROSITE" id="PS00059">
    <property type="entry name" value="ADH_ZINC"/>
    <property type="match status" value="1"/>
</dbReference>